<evidence type="ECO:0000313" key="1">
    <source>
        <dbReference type="EMBL" id="KAK0502003.1"/>
    </source>
</evidence>
<evidence type="ECO:0008006" key="3">
    <source>
        <dbReference type="Google" id="ProtNLM"/>
    </source>
</evidence>
<dbReference type="EMBL" id="JAUEPU010000005">
    <property type="protein sequence ID" value="KAK0502003.1"/>
    <property type="molecule type" value="Genomic_DNA"/>
</dbReference>
<proteinExistence type="predicted"/>
<evidence type="ECO:0000313" key="2">
    <source>
        <dbReference type="Proteomes" id="UP001175228"/>
    </source>
</evidence>
<dbReference type="Proteomes" id="UP001175228">
    <property type="component" value="Unassembled WGS sequence"/>
</dbReference>
<name>A0AA39UT32_9AGAR</name>
<organism evidence="1 2">
    <name type="scientific">Armillaria luteobubalina</name>
    <dbReference type="NCBI Taxonomy" id="153913"/>
    <lineage>
        <taxon>Eukaryota</taxon>
        <taxon>Fungi</taxon>
        <taxon>Dikarya</taxon>
        <taxon>Basidiomycota</taxon>
        <taxon>Agaricomycotina</taxon>
        <taxon>Agaricomycetes</taxon>
        <taxon>Agaricomycetidae</taxon>
        <taxon>Agaricales</taxon>
        <taxon>Marasmiineae</taxon>
        <taxon>Physalacriaceae</taxon>
        <taxon>Armillaria</taxon>
    </lineage>
</organism>
<reference evidence="1" key="1">
    <citation type="submission" date="2023-06" db="EMBL/GenBank/DDBJ databases">
        <authorList>
            <consortium name="Lawrence Berkeley National Laboratory"/>
            <person name="Ahrendt S."/>
            <person name="Sahu N."/>
            <person name="Indic B."/>
            <person name="Wong-Bajracharya J."/>
            <person name="Merenyi Z."/>
            <person name="Ke H.-M."/>
            <person name="Monk M."/>
            <person name="Kocsube S."/>
            <person name="Drula E."/>
            <person name="Lipzen A."/>
            <person name="Balint B."/>
            <person name="Henrissat B."/>
            <person name="Andreopoulos B."/>
            <person name="Martin F.M."/>
            <person name="Harder C.B."/>
            <person name="Rigling D."/>
            <person name="Ford K.L."/>
            <person name="Foster G.D."/>
            <person name="Pangilinan J."/>
            <person name="Papanicolaou A."/>
            <person name="Barry K."/>
            <person name="LaButti K."/>
            <person name="Viragh M."/>
            <person name="Koriabine M."/>
            <person name="Yan M."/>
            <person name="Riley R."/>
            <person name="Champramary S."/>
            <person name="Plett K.L."/>
            <person name="Tsai I.J."/>
            <person name="Slot J."/>
            <person name="Sipos G."/>
            <person name="Plett J."/>
            <person name="Nagy L.G."/>
            <person name="Grigoriev I.V."/>
        </authorList>
    </citation>
    <scope>NUCLEOTIDE SEQUENCE</scope>
    <source>
        <strain evidence="1">HWK02</strain>
    </source>
</reference>
<keyword evidence="2" id="KW-1185">Reference proteome</keyword>
<sequence>MSKISAYKYYHSLACLVDNTGMESSPDKLQIFLRVVWEWCHIRLLKCSGQGKNPTGVKGTKPGECAVLCPACPQPGINMVDTREGEKAYLDCLFIAVDANFRLKCNNVSSDEQDPGLNAGYAYFVKNQAFKNYLQKYSDLLPEETNTCNNHDVIKLAQLCGKGTAVSGVGAVVCAWHDMHCPLSVVDLQKGKAYLNMDYAILLTLQCNMPQQLIISYDIVCQWTANLWNWIVIYGPGMAPPEHPKNIIGLPPKFHLLAHIFQCQQNFSFNWTLHVRCTDSKAPERGWMHSNLVASSTKEMTAGS</sequence>
<dbReference type="Pfam" id="PF18758">
    <property type="entry name" value="KDZ"/>
    <property type="match status" value="1"/>
</dbReference>
<gene>
    <name evidence="1" type="ORF">EDD18DRAFT_1346562</name>
</gene>
<accession>A0AA39UT32</accession>
<protein>
    <recommendedName>
        <fullName evidence="3">CxC2-like cysteine cluster KDZ transposase-associated domain-containing protein</fullName>
    </recommendedName>
</protein>
<dbReference type="AlphaFoldDB" id="A0AA39UT32"/>
<comment type="caution">
    <text evidence="1">The sequence shown here is derived from an EMBL/GenBank/DDBJ whole genome shotgun (WGS) entry which is preliminary data.</text>
</comment>
<dbReference type="InterPro" id="IPR040521">
    <property type="entry name" value="KDZ"/>
</dbReference>